<dbReference type="GO" id="GO:0003735">
    <property type="term" value="F:structural constituent of ribosome"/>
    <property type="evidence" value="ECO:0007669"/>
    <property type="project" value="InterPro"/>
</dbReference>
<dbReference type="GO" id="GO:0005730">
    <property type="term" value="C:nucleolus"/>
    <property type="evidence" value="ECO:0007669"/>
    <property type="project" value="TreeGrafter"/>
</dbReference>
<dbReference type="Gene3D" id="2.30.170.20">
    <property type="entry name" value="Ribosomal protein L24e"/>
    <property type="match status" value="1"/>
</dbReference>
<keyword evidence="7" id="KW-1185">Reference proteome</keyword>
<gene>
    <name evidence="6" type="ORF">cand_017140</name>
</gene>
<comment type="caution">
    <text evidence="6">The sequence shown here is derived from an EMBL/GenBank/DDBJ whole genome shotgun (WGS) entry which is preliminary data.</text>
</comment>
<dbReference type="PANTHER" id="PTHR10792">
    <property type="entry name" value="60S RIBOSOMAL PROTEIN L24"/>
    <property type="match status" value="1"/>
</dbReference>
<dbReference type="GO" id="GO:0042273">
    <property type="term" value="P:ribosomal large subunit biogenesis"/>
    <property type="evidence" value="ECO:0007669"/>
    <property type="project" value="TreeGrafter"/>
</dbReference>
<evidence type="ECO:0000256" key="4">
    <source>
        <dbReference type="ARBA" id="ARBA00023242"/>
    </source>
</evidence>
<dbReference type="SUPFAM" id="SSF57716">
    <property type="entry name" value="Glucocorticoid receptor-like (DNA-binding domain)"/>
    <property type="match status" value="1"/>
</dbReference>
<feature type="domain" description="TRASH" evidence="5">
    <location>
        <begin position="6"/>
        <end position="44"/>
    </location>
</feature>
<evidence type="ECO:0000313" key="6">
    <source>
        <dbReference type="EMBL" id="OII77554.1"/>
    </source>
</evidence>
<dbReference type="RefSeq" id="XP_067069400.1">
    <property type="nucleotide sequence ID" value="XM_067211948.1"/>
</dbReference>
<protein>
    <submittedName>
        <fullName evidence="6">60s ribosomal protein L24</fullName>
    </submittedName>
</protein>
<evidence type="ECO:0000256" key="1">
    <source>
        <dbReference type="ARBA" id="ARBA00004123"/>
    </source>
</evidence>
<keyword evidence="6" id="KW-0687">Ribonucleoprotein</keyword>
<dbReference type="AlphaFoldDB" id="A0A1J4MTI6"/>
<proteinExistence type="inferred from homology"/>
<dbReference type="InterPro" id="IPR056366">
    <property type="entry name" value="Ribosomal_eL24"/>
</dbReference>
<evidence type="ECO:0000259" key="5">
    <source>
        <dbReference type="SMART" id="SM00746"/>
    </source>
</evidence>
<dbReference type="GO" id="GO:0005840">
    <property type="term" value="C:ribosome"/>
    <property type="evidence" value="ECO:0007669"/>
    <property type="project" value="UniProtKB-KW"/>
</dbReference>
<comment type="similarity">
    <text evidence="2">Belongs to the eukaryotic ribosomal protein eL24 family.</text>
</comment>
<dbReference type="PANTHER" id="PTHR10792:SF8">
    <property type="entry name" value="RIBOSOME BIOGENESIS PROTEIN RLP24-RELATED"/>
    <property type="match status" value="1"/>
</dbReference>
<evidence type="ECO:0000256" key="3">
    <source>
        <dbReference type="ARBA" id="ARBA00022517"/>
    </source>
</evidence>
<evidence type="ECO:0000313" key="7">
    <source>
        <dbReference type="Proteomes" id="UP000186804"/>
    </source>
</evidence>
<keyword evidence="3" id="KW-0690">Ribosome biogenesis</keyword>
<dbReference type="FunFam" id="2.30.170.20:FF:000001">
    <property type="entry name" value="probable ribosome biogenesis protein RLP24"/>
    <property type="match status" value="1"/>
</dbReference>
<dbReference type="InterPro" id="IPR011017">
    <property type="entry name" value="TRASH_dom"/>
</dbReference>
<sequence length="198" mass="23894">MRIEKCWYCSSNIYPGHGVTFVRNDAKVFKFCRSKCHRHFKMKHNPRKSKWTKAYRKTHGKEMIMDKTFEFEKRRNCPLRYDRQLYIKTIKAMQTIDKIKQDRKERFYKVRLMKQQQAQKTLADKELEKNATLIKGPEIPLTETVKMRDVSLNSVLRKQKKRMDKITEKRQLFVNEYQIQDVDMIDGNHLDSEGEVVL</sequence>
<keyword evidence="6" id="KW-0689">Ribosomal protein</keyword>
<dbReference type="CDD" id="cd00472">
    <property type="entry name" value="Ribosomal_L24e_L24"/>
    <property type="match status" value="1"/>
</dbReference>
<dbReference type="EMBL" id="LRBS01000034">
    <property type="protein sequence ID" value="OII77554.1"/>
    <property type="molecule type" value="Genomic_DNA"/>
</dbReference>
<evidence type="ECO:0000256" key="2">
    <source>
        <dbReference type="ARBA" id="ARBA00005647"/>
    </source>
</evidence>
<dbReference type="SMART" id="SM00746">
    <property type="entry name" value="TRASH"/>
    <property type="match status" value="1"/>
</dbReference>
<accession>A0A1J4MTI6</accession>
<dbReference type="Pfam" id="PF01246">
    <property type="entry name" value="Ribosomal_L24e"/>
    <property type="match status" value="1"/>
</dbReference>
<dbReference type="OrthoDB" id="10262490at2759"/>
<reference evidence="6 7" key="1">
    <citation type="submission" date="2016-10" db="EMBL/GenBank/DDBJ databases">
        <title>Reductive evolution of mitochondrial metabolism and differential evolution of invasion-related proteins in Cryptosporidium.</title>
        <authorList>
            <person name="Liu S."/>
            <person name="Roellig D.M."/>
            <person name="Guo Y."/>
            <person name="Li N."/>
            <person name="Frace M.A."/>
            <person name="Tang K."/>
            <person name="Zhang L."/>
            <person name="Feng Y."/>
            <person name="Xiao L."/>
        </authorList>
    </citation>
    <scope>NUCLEOTIDE SEQUENCE [LARGE SCALE GENOMIC DNA]</scope>
    <source>
        <strain evidence="6">30847</strain>
    </source>
</reference>
<dbReference type="InterPro" id="IPR023442">
    <property type="entry name" value="Ribosomal_eL24_CS"/>
</dbReference>
<dbReference type="Proteomes" id="UP000186804">
    <property type="component" value="Unassembled WGS sequence"/>
</dbReference>
<dbReference type="InterPro" id="IPR038630">
    <property type="entry name" value="L24e/L24_sf"/>
</dbReference>
<dbReference type="VEuPathDB" id="CryptoDB:cand_017140"/>
<keyword evidence="4" id="KW-0539">Nucleus</keyword>
<dbReference type="PROSITE" id="PS01073">
    <property type="entry name" value="RIBOSOMAL_L24E"/>
    <property type="match status" value="1"/>
</dbReference>
<dbReference type="InterPro" id="IPR000988">
    <property type="entry name" value="Ribosomal_eL24-rel_N"/>
</dbReference>
<name>A0A1J4MTI6_9CRYT</name>
<dbReference type="GeneID" id="92365899"/>
<comment type="subcellular location">
    <subcellularLocation>
        <location evidence="1">Nucleus</location>
    </subcellularLocation>
</comment>
<organism evidence="6 7">
    <name type="scientific">Cryptosporidium andersoni</name>
    <dbReference type="NCBI Taxonomy" id="117008"/>
    <lineage>
        <taxon>Eukaryota</taxon>
        <taxon>Sar</taxon>
        <taxon>Alveolata</taxon>
        <taxon>Apicomplexa</taxon>
        <taxon>Conoidasida</taxon>
        <taxon>Coccidia</taxon>
        <taxon>Eucoccidiorida</taxon>
        <taxon>Eimeriorina</taxon>
        <taxon>Cryptosporidiidae</taxon>
        <taxon>Cryptosporidium</taxon>
    </lineage>
</organism>